<dbReference type="Proteomes" id="UP000054270">
    <property type="component" value="Unassembled WGS sequence"/>
</dbReference>
<evidence type="ECO:0000313" key="3">
    <source>
        <dbReference type="Proteomes" id="UP000054270"/>
    </source>
</evidence>
<proteinExistence type="predicted"/>
<gene>
    <name evidence="2" type="ORF">HYPSUDRAFT_570931</name>
</gene>
<reference evidence="3" key="1">
    <citation type="submission" date="2014-04" db="EMBL/GenBank/DDBJ databases">
        <title>Evolutionary Origins and Diversification of the Mycorrhizal Mutualists.</title>
        <authorList>
            <consortium name="DOE Joint Genome Institute"/>
            <consortium name="Mycorrhizal Genomics Consortium"/>
            <person name="Kohler A."/>
            <person name="Kuo A."/>
            <person name="Nagy L.G."/>
            <person name="Floudas D."/>
            <person name="Copeland A."/>
            <person name="Barry K.W."/>
            <person name="Cichocki N."/>
            <person name="Veneault-Fourrey C."/>
            <person name="LaButti K."/>
            <person name="Lindquist E.A."/>
            <person name="Lipzen A."/>
            <person name="Lundell T."/>
            <person name="Morin E."/>
            <person name="Murat C."/>
            <person name="Riley R."/>
            <person name="Ohm R."/>
            <person name="Sun H."/>
            <person name="Tunlid A."/>
            <person name="Henrissat B."/>
            <person name="Grigoriev I.V."/>
            <person name="Hibbett D.S."/>
            <person name="Martin F."/>
        </authorList>
    </citation>
    <scope>NUCLEOTIDE SEQUENCE [LARGE SCALE GENOMIC DNA]</scope>
    <source>
        <strain evidence="3">FD-334 SS-4</strain>
    </source>
</reference>
<evidence type="ECO:0000256" key="1">
    <source>
        <dbReference type="SAM" id="MobiDB-lite"/>
    </source>
</evidence>
<accession>A0A0D2P519</accession>
<sequence>MPPPPSTPSIAAATVHHSPPTHSSAPRPGPSASATVVGLASASKKSIERKASCQARWTTALLPLIRGTYAKEPVGRDGLLKVIRRRPGTRYVRTSRATVRRAPSPRFPVAGARRECETRRCGAAHLESGNGRIHTDAPAVEENCTARQNARANVGWIFELASRIVARALHELYACYFLQGPSMAVYHIFPVLIERCSIRISLFSNAISLSLLRRPPRRRRPYGHHVSVSQNASVRARVGTMLGRPSALVCRPGANKGAAGWWCTRCGRRILSCDAPFSDSTRSVPSPLTLLSHASPPRAPSRSPFVKASNTIRGHAEYTILGPYAKPPHASSVYVLRRTPPAAPPRVAALATCSGVPARVSAGGLSSENPPLRTYP</sequence>
<evidence type="ECO:0000313" key="2">
    <source>
        <dbReference type="EMBL" id="KJA23716.1"/>
    </source>
</evidence>
<protein>
    <submittedName>
        <fullName evidence="2">Uncharacterized protein</fullName>
    </submittedName>
</protein>
<feature type="compositionally biased region" description="Low complexity" evidence="1">
    <location>
        <begin position="23"/>
        <end position="34"/>
    </location>
</feature>
<dbReference type="EMBL" id="KN817541">
    <property type="protein sequence ID" value="KJA23716.1"/>
    <property type="molecule type" value="Genomic_DNA"/>
</dbReference>
<keyword evidence="3" id="KW-1185">Reference proteome</keyword>
<dbReference type="AlphaFoldDB" id="A0A0D2P519"/>
<name>A0A0D2P519_HYPSF</name>
<organism evidence="2 3">
    <name type="scientific">Hypholoma sublateritium (strain FD-334 SS-4)</name>
    <dbReference type="NCBI Taxonomy" id="945553"/>
    <lineage>
        <taxon>Eukaryota</taxon>
        <taxon>Fungi</taxon>
        <taxon>Dikarya</taxon>
        <taxon>Basidiomycota</taxon>
        <taxon>Agaricomycotina</taxon>
        <taxon>Agaricomycetes</taxon>
        <taxon>Agaricomycetidae</taxon>
        <taxon>Agaricales</taxon>
        <taxon>Agaricineae</taxon>
        <taxon>Strophariaceae</taxon>
        <taxon>Hypholoma</taxon>
    </lineage>
</organism>
<feature type="region of interest" description="Disordered" evidence="1">
    <location>
        <begin position="1"/>
        <end position="34"/>
    </location>
</feature>